<dbReference type="Proteomes" id="UP000070427">
    <property type="component" value="Unassembled WGS sequence"/>
</dbReference>
<dbReference type="AlphaFoldDB" id="A0A140LA48"/>
<proteinExistence type="inferred from homology"/>
<dbReference type="InParanoid" id="A0A140LA48"/>
<dbReference type="Pfam" id="PF04945">
    <property type="entry name" value="YHS"/>
    <property type="match status" value="1"/>
</dbReference>
<feature type="transmembrane region" description="Helical" evidence="7">
    <location>
        <begin position="86"/>
        <end position="105"/>
    </location>
</feature>
<evidence type="ECO:0000313" key="10">
    <source>
        <dbReference type="Proteomes" id="UP000070427"/>
    </source>
</evidence>
<feature type="transmembrane region" description="Helical" evidence="7">
    <location>
        <begin position="43"/>
        <end position="66"/>
    </location>
</feature>
<comment type="similarity">
    <text evidence="1">Belongs to the Lgt family.</text>
</comment>
<dbReference type="GO" id="GO:0042158">
    <property type="term" value="P:lipoprotein biosynthetic process"/>
    <property type="evidence" value="ECO:0007669"/>
    <property type="project" value="InterPro"/>
</dbReference>
<organism evidence="9 10">
    <name type="scientific">Fervidicola ferrireducens</name>
    <dbReference type="NCBI Taxonomy" id="520764"/>
    <lineage>
        <taxon>Bacteria</taxon>
        <taxon>Bacillati</taxon>
        <taxon>Bacillota</taxon>
        <taxon>Clostridia</taxon>
        <taxon>Thermosediminibacterales</taxon>
        <taxon>Thermosediminibacteraceae</taxon>
        <taxon>Fervidicola</taxon>
    </lineage>
</organism>
<dbReference type="GO" id="GO:0005886">
    <property type="term" value="C:plasma membrane"/>
    <property type="evidence" value="ECO:0007669"/>
    <property type="project" value="InterPro"/>
</dbReference>
<dbReference type="InterPro" id="IPR001640">
    <property type="entry name" value="Lgt"/>
</dbReference>
<dbReference type="PANTHER" id="PTHR30589">
    <property type="entry name" value="PROLIPOPROTEIN DIACYLGLYCERYL TRANSFERASE"/>
    <property type="match status" value="1"/>
</dbReference>
<evidence type="ECO:0000256" key="6">
    <source>
        <dbReference type="ARBA" id="ARBA00023136"/>
    </source>
</evidence>
<sequence>MEVLFRIGPLNIYKLGFFTAIGLLAGLYIAMKEASRKGIKEDEILTFAQVIVIAGFLGARLLFVLLNLPYYIKNPSMIWRVSEGGLSFHGAVLGGLLAGIIYARYKKVSFFKLSDVVSPGLALGYSIGRIGCDIYGKATKVPWAVTVDGIPRHPVQFYSALSNILLLLIGAVLLFLMMRGGGCCGGHGGHGGHSAGGHDHHRSDGSDEYAVDPVCGMRVSKRNAITKQINGKTYYFCSEECANSFRG</sequence>
<evidence type="ECO:0000256" key="7">
    <source>
        <dbReference type="SAM" id="Phobius"/>
    </source>
</evidence>
<evidence type="ECO:0000256" key="2">
    <source>
        <dbReference type="ARBA" id="ARBA00022475"/>
    </source>
</evidence>
<gene>
    <name evidence="9" type="primary">lgt_1</name>
    <name evidence="9" type="ORF">AN618_11510</name>
</gene>
<dbReference type="PANTHER" id="PTHR30589:SF0">
    <property type="entry name" value="PHOSPHATIDYLGLYCEROL--PROLIPOPROTEIN DIACYLGLYCERYL TRANSFERASE"/>
    <property type="match status" value="1"/>
</dbReference>
<keyword evidence="10" id="KW-1185">Reference proteome</keyword>
<evidence type="ECO:0000256" key="5">
    <source>
        <dbReference type="ARBA" id="ARBA00022989"/>
    </source>
</evidence>
<evidence type="ECO:0000256" key="1">
    <source>
        <dbReference type="ARBA" id="ARBA00007150"/>
    </source>
</evidence>
<comment type="caution">
    <text evidence="9">The sequence shown here is derived from an EMBL/GenBank/DDBJ whole genome shotgun (WGS) entry which is preliminary data.</text>
</comment>
<keyword evidence="4 7" id="KW-0812">Transmembrane</keyword>
<accession>A0A140LA48</accession>
<dbReference type="GO" id="GO:0008961">
    <property type="term" value="F:phosphatidylglycerol-prolipoprotein diacylglyceryl transferase activity"/>
    <property type="evidence" value="ECO:0007669"/>
    <property type="project" value="InterPro"/>
</dbReference>
<keyword evidence="3 9" id="KW-0808">Transferase</keyword>
<dbReference type="OrthoDB" id="871140at2"/>
<keyword evidence="2" id="KW-1003">Cell membrane</keyword>
<reference evidence="9 10" key="1">
    <citation type="submission" date="2015-12" db="EMBL/GenBank/DDBJ databases">
        <title>Draft genome sequnece of Fervidicola ferrireducens strain Y170.</title>
        <authorList>
            <person name="Patel B.K."/>
        </authorList>
    </citation>
    <scope>NUCLEOTIDE SEQUENCE [LARGE SCALE GENOMIC DNA]</scope>
    <source>
        <strain evidence="9 10">Y170</strain>
    </source>
</reference>
<feature type="domain" description="YHS" evidence="8">
    <location>
        <begin position="211"/>
        <end position="246"/>
    </location>
</feature>
<dbReference type="Pfam" id="PF01790">
    <property type="entry name" value="LGT"/>
    <property type="match status" value="1"/>
</dbReference>
<dbReference type="STRING" id="520764.AN618_11510"/>
<dbReference type="EC" id="2.4.99.-" evidence="9"/>
<feature type="transmembrane region" description="Helical" evidence="7">
    <location>
        <begin position="12"/>
        <end position="31"/>
    </location>
</feature>
<evidence type="ECO:0000259" key="8">
    <source>
        <dbReference type="Pfam" id="PF04945"/>
    </source>
</evidence>
<protein>
    <submittedName>
        <fullName evidence="9">Prolipoprotein diacylglyceryl transferase</fullName>
        <ecNumber evidence="9">2.4.99.-</ecNumber>
    </submittedName>
</protein>
<name>A0A140LA48_9FIRM</name>
<evidence type="ECO:0000313" key="9">
    <source>
        <dbReference type="EMBL" id="KXG77423.1"/>
    </source>
</evidence>
<dbReference type="RefSeq" id="WP_066353058.1">
    <property type="nucleotide sequence ID" value="NZ_LOED01000011.1"/>
</dbReference>
<keyword evidence="9" id="KW-0328">Glycosyltransferase</keyword>
<keyword evidence="6 7" id="KW-0472">Membrane</keyword>
<evidence type="ECO:0000256" key="4">
    <source>
        <dbReference type="ARBA" id="ARBA00022692"/>
    </source>
</evidence>
<dbReference type="InterPro" id="IPR007029">
    <property type="entry name" value="YHS_dom"/>
</dbReference>
<feature type="transmembrane region" description="Helical" evidence="7">
    <location>
        <begin position="157"/>
        <end position="178"/>
    </location>
</feature>
<evidence type="ECO:0000256" key="3">
    <source>
        <dbReference type="ARBA" id="ARBA00022679"/>
    </source>
</evidence>
<keyword evidence="5 7" id="KW-1133">Transmembrane helix</keyword>
<keyword evidence="9" id="KW-0449">Lipoprotein</keyword>
<dbReference type="EMBL" id="LOED01000011">
    <property type="protein sequence ID" value="KXG77423.1"/>
    <property type="molecule type" value="Genomic_DNA"/>
</dbReference>